<sequence length="305" mass="31145">MRASSRTATAVAAAALVGAAALPPASAQETPEGTLTPNLLCLHYNPETGNVQGLFGAHSTYPGKQVPLPGTVDNFFRPSPLDRGQAYVFDPGSSDRFVINWNPESTPILTWVLHGNRLEVSMDSAPRCLSGPSWRHAWTSSQLYQRDDVVTHGGSAWIASATSTKGEEPSAASTAWQLFADGSPGDTGPAGPVGQQGPAGPTGDTGPAGPQGAQGPQGPQGPTGPQGPAGVAPPSPAVSGTVQFDQRGAVTIDDSRVTTGSLVVLQYVGGEQRALPTNVVSVVAGRFSATGHPGAAFRYVVHPAA</sequence>
<keyword evidence="2" id="KW-0732">Signal</keyword>
<dbReference type="CDD" id="cd12215">
    <property type="entry name" value="ChiC_BD"/>
    <property type="match status" value="1"/>
</dbReference>
<accession>A0A6J4MCR8</accession>
<dbReference type="GO" id="GO:0031012">
    <property type="term" value="C:extracellular matrix"/>
    <property type="evidence" value="ECO:0007669"/>
    <property type="project" value="TreeGrafter"/>
</dbReference>
<feature type="region of interest" description="Disordered" evidence="1">
    <location>
        <begin position="178"/>
        <end position="240"/>
    </location>
</feature>
<dbReference type="InterPro" id="IPR008160">
    <property type="entry name" value="Collagen"/>
</dbReference>
<dbReference type="InterPro" id="IPR050149">
    <property type="entry name" value="Collagen_superfamily"/>
</dbReference>
<dbReference type="SUPFAM" id="SSF51055">
    <property type="entry name" value="Carbohydrate binding domain"/>
    <property type="match status" value="1"/>
</dbReference>
<dbReference type="AlphaFoldDB" id="A0A6J4MCR8"/>
<protein>
    <submittedName>
        <fullName evidence="3">Phage tail fiber protein</fullName>
    </submittedName>
</protein>
<dbReference type="PANTHER" id="PTHR24023:SF1095">
    <property type="entry name" value="EGF-LIKE DOMAIN-CONTAINING PROTEIN"/>
    <property type="match status" value="1"/>
</dbReference>
<name>A0A6J4MCR8_9ACTN</name>
<dbReference type="Pfam" id="PF01391">
    <property type="entry name" value="Collagen"/>
    <property type="match status" value="1"/>
</dbReference>
<dbReference type="GO" id="GO:0030020">
    <property type="term" value="F:extracellular matrix structural constituent conferring tensile strength"/>
    <property type="evidence" value="ECO:0007669"/>
    <property type="project" value="TreeGrafter"/>
</dbReference>
<organism evidence="3">
    <name type="scientific">uncultured Frankineae bacterium</name>
    <dbReference type="NCBI Taxonomy" id="437475"/>
    <lineage>
        <taxon>Bacteria</taxon>
        <taxon>Bacillati</taxon>
        <taxon>Actinomycetota</taxon>
        <taxon>Actinomycetes</taxon>
        <taxon>Frankiales</taxon>
        <taxon>environmental samples</taxon>
    </lineage>
</organism>
<evidence type="ECO:0000256" key="1">
    <source>
        <dbReference type="SAM" id="MobiDB-lite"/>
    </source>
</evidence>
<dbReference type="GO" id="GO:0005615">
    <property type="term" value="C:extracellular space"/>
    <property type="evidence" value="ECO:0007669"/>
    <property type="project" value="TreeGrafter"/>
</dbReference>
<feature type="compositionally biased region" description="Low complexity" evidence="1">
    <location>
        <begin position="187"/>
        <end position="217"/>
    </location>
</feature>
<gene>
    <name evidence="3" type="ORF">AVDCRST_MAG07-3375</name>
</gene>
<dbReference type="GO" id="GO:0005975">
    <property type="term" value="P:carbohydrate metabolic process"/>
    <property type="evidence" value="ECO:0007669"/>
    <property type="project" value="InterPro"/>
</dbReference>
<reference evidence="3" key="1">
    <citation type="submission" date="2020-02" db="EMBL/GenBank/DDBJ databases">
        <authorList>
            <person name="Meier V. D."/>
        </authorList>
    </citation>
    <scope>NUCLEOTIDE SEQUENCE</scope>
    <source>
        <strain evidence="3">AVDCRST_MAG07</strain>
    </source>
</reference>
<evidence type="ECO:0000256" key="2">
    <source>
        <dbReference type="SAM" id="SignalP"/>
    </source>
</evidence>
<feature type="signal peptide" evidence="2">
    <location>
        <begin position="1"/>
        <end position="27"/>
    </location>
</feature>
<dbReference type="Gene3D" id="2.10.10.90">
    <property type="match status" value="1"/>
</dbReference>
<dbReference type="GO" id="GO:0030246">
    <property type="term" value="F:carbohydrate binding"/>
    <property type="evidence" value="ECO:0007669"/>
    <property type="project" value="InterPro"/>
</dbReference>
<dbReference type="InterPro" id="IPR036573">
    <property type="entry name" value="CBM_sf_5/12"/>
</dbReference>
<evidence type="ECO:0000313" key="3">
    <source>
        <dbReference type="EMBL" id="CAA9356157.1"/>
    </source>
</evidence>
<dbReference type="Gene3D" id="1.20.5.320">
    <property type="entry name" value="6-Phosphogluconate Dehydrogenase, domain 3"/>
    <property type="match status" value="1"/>
</dbReference>
<proteinExistence type="predicted"/>
<dbReference type="GO" id="GO:0030198">
    <property type="term" value="P:extracellular matrix organization"/>
    <property type="evidence" value="ECO:0007669"/>
    <property type="project" value="TreeGrafter"/>
</dbReference>
<dbReference type="EMBL" id="CADCUB010000159">
    <property type="protein sequence ID" value="CAA9356157.1"/>
    <property type="molecule type" value="Genomic_DNA"/>
</dbReference>
<dbReference type="GO" id="GO:0004553">
    <property type="term" value="F:hydrolase activity, hydrolyzing O-glycosyl compounds"/>
    <property type="evidence" value="ECO:0007669"/>
    <property type="project" value="InterPro"/>
</dbReference>
<feature type="chain" id="PRO_5026727917" evidence="2">
    <location>
        <begin position="28"/>
        <end position="305"/>
    </location>
</feature>
<dbReference type="PANTHER" id="PTHR24023">
    <property type="entry name" value="COLLAGEN ALPHA"/>
    <property type="match status" value="1"/>
</dbReference>